<evidence type="ECO:0000313" key="1">
    <source>
        <dbReference type="EMBL" id="KAF2110940.1"/>
    </source>
</evidence>
<dbReference type="PANTHER" id="PTHR35020">
    <property type="entry name" value="N-ACETYLGLUCOSAMINE-INDUCED PROTEIN 1"/>
    <property type="match status" value="1"/>
</dbReference>
<dbReference type="EMBL" id="ML977336">
    <property type="protein sequence ID" value="KAF2110940.1"/>
    <property type="molecule type" value="Genomic_DNA"/>
</dbReference>
<evidence type="ECO:0000313" key="2">
    <source>
        <dbReference type="Proteomes" id="UP000799770"/>
    </source>
</evidence>
<protein>
    <recommendedName>
        <fullName evidence="3">N-acetylglucosamine-induced protein 1</fullName>
    </recommendedName>
</protein>
<dbReference type="InterPro" id="IPR022036">
    <property type="entry name" value="DUF3605"/>
</dbReference>
<gene>
    <name evidence="1" type="ORF">BDV96DRAFT_650545</name>
</gene>
<dbReference type="Proteomes" id="UP000799770">
    <property type="component" value="Unassembled WGS sequence"/>
</dbReference>
<accession>A0A6A5YV57</accession>
<dbReference type="GO" id="GO:0005737">
    <property type="term" value="C:cytoplasm"/>
    <property type="evidence" value="ECO:0007669"/>
    <property type="project" value="TreeGrafter"/>
</dbReference>
<keyword evidence="2" id="KW-1185">Reference proteome</keyword>
<dbReference type="OrthoDB" id="10053431at2759"/>
<name>A0A6A5YV57_9PLEO</name>
<reference evidence="1" key="1">
    <citation type="journal article" date="2020" name="Stud. Mycol.">
        <title>101 Dothideomycetes genomes: a test case for predicting lifestyles and emergence of pathogens.</title>
        <authorList>
            <person name="Haridas S."/>
            <person name="Albert R."/>
            <person name="Binder M."/>
            <person name="Bloem J."/>
            <person name="Labutti K."/>
            <person name="Salamov A."/>
            <person name="Andreopoulos B."/>
            <person name="Baker S."/>
            <person name="Barry K."/>
            <person name="Bills G."/>
            <person name="Bluhm B."/>
            <person name="Cannon C."/>
            <person name="Castanera R."/>
            <person name="Culley D."/>
            <person name="Daum C."/>
            <person name="Ezra D."/>
            <person name="Gonzalez J."/>
            <person name="Henrissat B."/>
            <person name="Kuo A."/>
            <person name="Liang C."/>
            <person name="Lipzen A."/>
            <person name="Lutzoni F."/>
            <person name="Magnuson J."/>
            <person name="Mondo S."/>
            <person name="Nolan M."/>
            <person name="Ohm R."/>
            <person name="Pangilinan J."/>
            <person name="Park H.-J."/>
            <person name="Ramirez L."/>
            <person name="Alfaro M."/>
            <person name="Sun H."/>
            <person name="Tritt A."/>
            <person name="Yoshinaga Y."/>
            <person name="Zwiers L.-H."/>
            <person name="Turgeon B."/>
            <person name="Goodwin S."/>
            <person name="Spatafora J."/>
            <person name="Crous P."/>
            <person name="Grigoriev I."/>
        </authorList>
    </citation>
    <scope>NUCLEOTIDE SEQUENCE</scope>
    <source>
        <strain evidence="1">CBS 627.86</strain>
    </source>
</reference>
<sequence>MPHEEPLPFWLVNVPRDQWPSECPEFLRDVGEKDRRIIGTRDEEYTRLTWDQVTELVRINRVDKFHRVPSDLRRYRRFTHRLVKEYGSITNFIVNERLHWKTMTPKGRPFEFEDDIKVLYNDWPYGLDPKIVHLVIWTKFELEEEPGTDNLTTAAREGIENYVRQTFHSKLKQERVVWFKNWTSLKSVHAIEHFHVMLYDPDPAFIQGITNGDVPMSEKFE</sequence>
<dbReference type="GO" id="GO:0006044">
    <property type="term" value="P:N-acetylglucosamine metabolic process"/>
    <property type="evidence" value="ECO:0007669"/>
    <property type="project" value="TreeGrafter"/>
</dbReference>
<dbReference type="AlphaFoldDB" id="A0A6A5YV57"/>
<dbReference type="Pfam" id="PF12239">
    <property type="entry name" value="DUF3605"/>
    <property type="match status" value="1"/>
</dbReference>
<proteinExistence type="predicted"/>
<evidence type="ECO:0008006" key="3">
    <source>
        <dbReference type="Google" id="ProtNLM"/>
    </source>
</evidence>
<organism evidence="1 2">
    <name type="scientific">Lophiotrema nucula</name>
    <dbReference type="NCBI Taxonomy" id="690887"/>
    <lineage>
        <taxon>Eukaryota</taxon>
        <taxon>Fungi</taxon>
        <taxon>Dikarya</taxon>
        <taxon>Ascomycota</taxon>
        <taxon>Pezizomycotina</taxon>
        <taxon>Dothideomycetes</taxon>
        <taxon>Pleosporomycetidae</taxon>
        <taxon>Pleosporales</taxon>
        <taxon>Lophiotremataceae</taxon>
        <taxon>Lophiotrema</taxon>
    </lineage>
</organism>
<dbReference type="PANTHER" id="PTHR35020:SF4">
    <property type="entry name" value="N-ACETYLGLUCOSAMINE-INDUCED PROTEIN 1"/>
    <property type="match status" value="1"/>
</dbReference>